<feature type="transmembrane region" description="Helical" evidence="6">
    <location>
        <begin position="131"/>
        <end position="150"/>
    </location>
</feature>
<sequence>MLSFFLFIIYIVLFIAGMTVMRTGLVNVAGEKMKDWLLKFTSTPLKGMLFGIFITMILQSSSAVMIITIGLIAARLLTFSQSIGIILGTNIGTTATIEFLAYGPDQFILPLIIIGSVFIVFPYKKIRSTGLFFYGLGAIFLAMLGFEKLAQPLSDNPYLGPIFLQMNESMSIAVLFGCILTAIIQSSTAMTGITMGFMEGHILTLPAAIAIMLGANIGTCVDTYVASIGGGKEAKLSAYAHIWLNIIGVVLFLPFIQPFAHLIQQLASLPDQQIAHASVLFNVVVSLLILPFAKQFARFIEKIHGGS</sequence>
<comment type="caution">
    <text evidence="7">The sequence shown here is derived from an EMBL/GenBank/DDBJ whole genome shotgun (WGS) entry which is preliminary data.</text>
</comment>
<evidence type="ECO:0000313" key="7">
    <source>
        <dbReference type="EMBL" id="MCU9613926.1"/>
    </source>
</evidence>
<dbReference type="PANTHER" id="PTHR10010:SF46">
    <property type="entry name" value="SODIUM-DEPENDENT PHOSPHATE TRANSPORT PROTEIN 2B"/>
    <property type="match status" value="1"/>
</dbReference>
<dbReference type="AlphaFoldDB" id="A0AAE3IV41"/>
<dbReference type="EMBL" id="JAOUSF010000003">
    <property type="protein sequence ID" value="MCU9613926.1"/>
    <property type="molecule type" value="Genomic_DNA"/>
</dbReference>
<proteinExistence type="predicted"/>
<organism evidence="7 8">
    <name type="scientific">Perspicuibacillus lycopersici</name>
    <dbReference type="NCBI Taxonomy" id="1325689"/>
    <lineage>
        <taxon>Bacteria</taxon>
        <taxon>Bacillati</taxon>
        <taxon>Bacillota</taxon>
        <taxon>Bacilli</taxon>
        <taxon>Bacillales</taxon>
        <taxon>Bacillaceae</taxon>
        <taxon>Perspicuibacillus</taxon>
    </lineage>
</organism>
<protein>
    <submittedName>
        <fullName evidence="7">Na/Pi symporter</fullName>
    </submittedName>
</protein>
<reference evidence="7" key="1">
    <citation type="submission" date="2022-10" db="EMBL/GenBank/DDBJ databases">
        <title>Description of Fervidibacillus gen. nov. in the family Fervidibacillaceae fam. nov. with two species, Fervidibacillus albus sp. nov., and Fervidibacillus halotolerans sp. nov., isolated from tidal flat sediments.</title>
        <authorList>
            <person name="Kwon K.K."/>
            <person name="Yang S.-H."/>
        </authorList>
    </citation>
    <scope>NUCLEOTIDE SEQUENCE</scope>
    <source>
        <strain evidence="7">JCM 19140</strain>
    </source>
</reference>
<gene>
    <name evidence="7" type="ORF">OEV98_10170</name>
</gene>
<keyword evidence="2" id="KW-1003">Cell membrane</keyword>
<dbReference type="InterPro" id="IPR004633">
    <property type="entry name" value="NaPi_cotrn-rel/YqeW-like"/>
</dbReference>
<keyword evidence="3 6" id="KW-0812">Transmembrane</keyword>
<dbReference type="InterPro" id="IPR003841">
    <property type="entry name" value="Na/Pi_transpt"/>
</dbReference>
<dbReference type="PANTHER" id="PTHR10010">
    <property type="entry name" value="SOLUTE CARRIER FAMILY 34 SODIUM PHOSPHATE , MEMBER 2-RELATED"/>
    <property type="match status" value="1"/>
</dbReference>
<keyword evidence="5 6" id="KW-0472">Membrane</keyword>
<accession>A0AAE3IV41</accession>
<evidence type="ECO:0000256" key="5">
    <source>
        <dbReference type="ARBA" id="ARBA00023136"/>
    </source>
</evidence>
<evidence type="ECO:0000256" key="1">
    <source>
        <dbReference type="ARBA" id="ARBA00004651"/>
    </source>
</evidence>
<dbReference type="Pfam" id="PF02690">
    <property type="entry name" value="Na_Pi_cotrans"/>
    <property type="match status" value="2"/>
</dbReference>
<feature type="transmembrane region" description="Helical" evidence="6">
    <location>
        <begin position="274"/>
        <end position="293"/>
    </location>
</feature>
<feature type="transmembrane region" description="Helical" evidence="6">
    <location>
        <begin position="7"/>
        <end position="29"/>
    </location>
</feature>
<name>A0AAE3IV41_9BACI</name>
<feature type="transmembrane region" description="Helical" evidence="6">
    <location>
        <begin position="238"/>
        <end position="262"/>
    </location>
</feature>
<dbReference type="GO" id="GO:0005436">
    <property type="term" value="F:sodium:phosphate symporter activity"/>
    <property type="evidence" value="ECO:0007669"/>
    <property type="project" value="InterPro"/>
</dbReference>
<evidence type="ECO:0000313" key="8">
    <source>
        <dbReference type="Proteomes" id="UP001209318"/>
    </source>
</evidence>
<keyword evidence="4 6" id="KW-1133">Transmembrane helix</keyword>
<dbReference type="Proteomes" id="UP001209318">
    <property type="component" value="Unassembled WGS sequence"/>
</dbReference>
<dbReference type="RefSeq" id="WP_263073162.1">
    <property type="nucleotide sequence ID" value="NZ_JAOUSF010000003.1"/>
</dbReference>
<feature type="transmembrane region" description="Helical" evidence="6">
    <location>
        <begin position="170"/>
        <end position="190"/>
    </location>
</feature>
<dbReference type="GO" id="GO:0005886">
    <property type="term" value="C:plasma membrane"/>
    <property type="evidence" value="ECO:0007669"/>
    <property type="project" value="UniProtKB-SubCell"/>
</dbReference>
<feature type="transmembrane region" description="Helical" evidence="6">
    <location>
        <begin position="107"/>
        <end position="124"/>
    </location>
</feature>
<dbReference type="NCBIfam" id="NF037997">
    <property type="entry name" value="Na_Pi_symport"/>
    <property type="match status" value="1"/>
</dbReference>
<feature type="transmembrane region" description="Helical" evidence="6">
    <location>
        <begin position="202"/>
        <end position="226"/>
    </location>
</feature>
<feature type="transmembrane region" description="Helical" evidence="6">
    <location>
        <begin position="49"/>
        <end position="71"/>
    </location>
</feature>
<evidence type="ECO:0000256" key="6">
    <source>
        <dbReference type="SAM" id="Phobius"/>
    </source>
</evidence>
<comment type="subcellular location">
    <subcellularLocation>
        <location evidence="1">Cell membrane</location>
        <topology evidence="1">Multi-pass membrane protein</topology>
    </subcellularLocation>
</comment>
<keyword evidence="8" id="KW-1185">Reference proteome</keyword>
<dbReference type="GO" id="GO:0044341">
    <property type="term" value="P:sodium-dependent phosphate transport"/>
    <property type="evidence" value="ECO:0007669"/>
    <property type="project" value="InterPro"/>
</dbReference>
<evidence type="ECO:0000256" key="4">
    <source>
        <dbReference type="ARBA" id="ARBA00022989"/>
    </source>
</evidence>
<evidence type="ECO:0000256" key="3">
    <source>
        <dbReference type="ARBA" id="ARBA00022692"/>
    </source>
</evidence>
<dbReference type="NCBIfam" id="TIGR00704">
    <property type="entry name" value="NaPi_cotrn_rel"/>
    <property type="match status" value="1"/>
</dbReference>
<evidence type="ECO:0000256" key="2">
    <source>
        <dbReference type="ARBA" id="ARBA00022475"/>
    </source>
</evidence>